<dbReference type="SUPFAM" id="SSF82171">
    <property type="entry name" value="DPP6 N-terminal domain-like"/>
    <property type="match status" value="1"/>
</dbReference>
<feature type="region of interest" description="Disordered" evidence="1">
    <location>
        <begin position="136"/>
        <end position="159"/>
    </location>
</feature>
<organism evidence="2 3">
    <name type="scientific">Salinibacter ruber (strain M8)</name>
    <dbReference type="NCBI Taxonomy" id="761659"/>
    <lineage>
        <taxon>Bacteria</taxon>
        <taxon>Pseudomonadati</taxon>
        <taxon>Rhodothermota</taxon>
        <taxon>Rhodothermia</taxon>
        <taxon>Rhodothermales</taxon>
        <taxon>Salinibacteraceae</taxon>
        <taxon>Salinibacter</taxon>
    </lineage>
</organism>
<name>D5H4R9_SALRM</name>
<reference evidence="2 3" key="1">
    <citation type="journal article" date="2010" name="ISME J.">
        <title>Fine-scale evolution: genomic, phenotypic and ecological differentiation in two coexisting Salinibacter ruber strains.</title>
        <authorList>
            <person name="Pena A."/>
            <person name="Teeling H."/>
            <person name="Huerta-Cepas J."/>
            <person name="Santos F."/>
            <person name="Yarza P."/>
            <person name="Brito-Echeverria J."/>
            <person name="Lucio M."/>
            <person name="Schmitt-Kopplin P."/>
            <person name="Meseguer I."/>
            <person name="Schenowitz C."/>
            <person name="Dossat C."/>
            <person name="Barbe V."/>
            <person name="Dopazo J."/>
            <person name="Rossello-Mora R."/>
            <person name="Schuler M."/>
            <person name="Glockner F.O."/>
            <person name="Amann R."/>
            <person name="Gabaldon T."/>
            <person name="Anton J."/>
        </authorList>
    </citation>
    <scope>NUCLEOTIDE SEQUENCE [LARGE SCALE GENOMIC DNA]</scope>
    <source>
        <strain evidence="2 3">M8</strain>
    </source>
</reference>
<feature type="region of interest" description="Disordered" evidence="1">
    <location>
        <begin position="78"/>
        <end position="106"/>
    </location>
</feature>
<dbReference type="EMBL" id="FP565814">
    <property type="protein sequence ID" value="CBH23024.1"/>
    <property type="molecule type" value="Genomic_DNA"/>
</dbReference>
<dbReference type="HOGENOM" id="CLU_039282_0_0_10"/>
<dbReference type="Gene3D" id="2.120.10.30">
    <property type="entry name" value="TolB, C-terminal domain"/>
    <property type="match status" value="1"/>
</dbReference>
<reference evidence="3" key="2">
    <citation type="submission" date="2010-04" db="EMBL/GenBank/DDBJ databases">
        <title>Genome sequence of Salinibacter ruber M8.</title>
        <authorList>
            <consortium name="Genoscope"/>
        </authorList>
    </citation>
    <scope>NUCLEOTIDE SEQUENCE [LARGE SCALE GENOMIC DNA]</scope>
    <source>
        <strain evidence="3">M8</strain>
    </source>
</reference>
<protein>
    <submittedName>
        <fullName evidence="2">Uncharacterized protein</fullName>
    </submittedName>
</protein>
<gene>
    <name evidence="2" type="ordered locus">SRM_00103</name>
</gene>
<dbReference type="Proteomes" id="UP000000933">
    <property type="component" value="Chromosome"/>
</dbReference>
<dbReference type="InterPro" id="IPR011659">
    <property type="entry name" value="WD40"/>
</dbReference>
<evidence type="ECO:0000313" key="3">
    <source>
        <dbReference type="Proteomes" id="UP000000933"/>
    </source>
</evidence>
<dbReference type="InterPro" id="IPR011042">
    <property type="entry name" value="6-blade_b-propeller_TolB-like"/>
</dbReference>
<dbReference type="Pfam" id="PF07676">
    <property type="entry name" value="PD40"/>
    <property type="match status" value="1"/>
</dbReference>
<dbReference type="AlphaFoldDB" id="D5H4R9"/>
<dbReference type="PATRIC" id="fig|761659.10.peg.117"/>
<evidence type="ECO:0000313" key="2">
    <source>
        <dbReference type="EMBL" id="CBH23024.1"/>
    </source>
</evidence>
<evidence type="ECO:0000256" key="1">
    <source>
        <dbReference type="SAM" id="MobiDB-lite"/>
    </source>
</evidence>
<proteinExistence type="predicted"/>
<accession>D5H4R9</accession>
<dbReference type="KEGG" id="srm:SRM_00103"/>
<sequence length="339" mass="35835">MRATGCWFVSGLVTFKSENKTRRLVSATHNSRPSMSRVRSWILVVGVLVGAVGGCAEPQDGRGPATADSIAATAPGTDVVGAPLDASGDTLRMGRPTPVTTRPGYDNQPAFLPDGSGLVWTAIHDGQADVYRKIEDEGGPAPVTDTPESEFSPTPRPGGALTLVRVEADGRQRLWRYRADGTPDAPVLPDADSVGYHAWLDSSRVALFVLGAPPTLHVANVKSGTDTVVARRIGRSLQSVPGRADVSFVQVGPDSSVAIHRLDGASLTTRRLTEAPTNAPTGDHAWTPGGHLLMTTEDSLVAWRRGRADWRPVAALDTMDVSRLAVSPSGDRLAMVVAE</sequence>